<comment type="subcellular location">
    <subcellularLocation>
        <location evidence="1">Membrane</location>
        <topology evidence="1">Multi-pass membrane protein</topology>
    </subcellularLocation>
</comment>
<keyword evidence="2 6" id="KW-0812">Transmembrane</keyword>
<dbReference type="AlphaFoldDB" id="A0A285V7H0"/>
<dbReference type="EMBL" id="OBQI01000004">
    <property type="protein sequence ID" value="SOC50062.1"/>
    <property type="molecule type" value="Genomic_DNA"/>
</dbReference>
<keyword evidence="8" id="KW-1185">Reference proteome</keyword>
<protein>
    <submittedName>
        <fullName evidence="7">Formate/nitrite transporter FocA, FNT family</fullName>
    </submittedName>
</protein>
<keyword evidence="3 6" id="KW-1133">Transmembrane helix</keyword>
<feature type="transmembrane region" description="Helical" evidence="6">
    <location>
        <begin position="48"/>
        <end position="68"/>
    </location>
</feature>
<dbReference type="PANTHER" id="PTHR30520:SF2">
    <property type="entry name" value="INNER MEMBRANE PROTEIN YFDC"/>
    <property type="match status" value="1"/>
</dbReference>
<dbReference type="Pfam" id="PF01226">
    <property type="entry name" value="Form_Nir_trans"/>
    <property type="match status" value="1"/>
</dbReference>
<dbReference type="InterPro" id="IPR000292">
    <property type="entry name" value="For/NO2_transpt"/>
</dbReference>
<feature type="transmembrane region" description="Helical" evidence="6">
    <location>
        <begin position="243"/>
        <end position="265"/>
    </location>
</feature>
<evidence type="ECO:0000256" key="3">
    <source>
        <dbReference type="ARBA" id="ARBA00022989"/>
    </source>
</evidence>
<reference evidence="8" key="1">
    <citation type="submission" date="2017-08" db="EMBL/GenBank/DDBJ databases">
        <authorList>
            <person name="Varghese N."/>
            <person name="Submissions S."/>
        </authorList>
    </citation>
    <scope>NUCLEOTIDE SEQUENCE [LARGE SCALE GENOMIC DNA]</scope>
    <source>
        <strain evidence="8">DSM 4725</strain>
    </source>
</reference>
<gene>
    <name evidence="7" type="ORF">SAMN05660748_2801</name>
</gene>
<dbReference type="GO" id="GO:0005886">
    <property type="term" value="C:plasma membrane"/>
    <property type="evidence" value="ECO:0007669"/>
    <property type="project" value="TreeGrafter"/>
</dbReference>
<dbReference type="InterPro" id="IPR023271">
    <property type="entry name" value="Aquaporin-like"/>
</dbReference>
<evidence type="ECO:0000313" key="8">
    <source>
        <dbReference type="Proteomes" id="UP000219435"/>
    </source>
</evidence>
<accession>A0A285V7H0</accession>
<name>A0A285V7H0_9ACTN</name>
<feature type="region of interest" description="Disordered" evidence="5">
    <location>
        <begin position="1"/>
        <end position="26"/>
    </location>
</feature>
<feature type="transmembrane region" description="Helical" evidence="6">
    <location>
        <begin position="80"/>
        <end position="98"/>
    </location>
</feature>
<dbReference type="Proteomes" id="UP000219435">
    <property type="component" value="Unassembled WGS sequence"/>
</dbReference>
<evidence type="ECO:0000256" key="1">
    <source>
        <dbReference type="ARBA" id="ARBA00004141"/>
    </source>
</evidence>
<dbReference type="Gene3D" id="1.20.1080.10">
    <property type="entry name" value="Glycerol uptake facilitator protein"/>
    <property type="match status" value="1"/>
</dbReference>
<sequence length="280" mass="28966">MDGGRRTVSPARPRGRNDMGVAPTPQQIYERATAEGERRLSSSALEQASTGFIAGVTIIFGLVALGVVDAMVAPRFGAGVGSLAGASAFSIGVVFLVVGRSELFTENFFDPVAAAVQHRDRGPWRRLLRLWGITLPLNLVGGALLVALLTVDGALPAGAADTLSRLAEELASKGWAATLVRAVLAGALITLLSYMLDAVDTVTARILVAYLVGFFLALGPFDHVVVSALHLLFGIWLDGAASYGALATNVVLSTIGNILGGLLLMTFTHTAQVKSGGAGG</sequence>
<feature type="transmembrane region" description="Helical" evidence="6">
    <location>
        <begin position="208"/>
        <end position="237"/>
    </location>
</feature>
<dbReference type="PANTHER" id="PTHR30520">
    <property type="entry name" value="FORMATE TRANSPORTER-RELATED"/>
    <property type="match status" value="1"/>
</dbReference>
<evidence type="ECO:0000313" key="7">
    <source>
        <dbReference type="EMBL" id="SOC50062.1"/>
    </source>
</evidence>
<dbReference type="GO" id="GO:0015499">
    <property type="term" value="F:formate transmembrane transporter activity"/>
    <property type="evidence" value="ECO:0007669"/>
    <property type="project" value="TreeGrafter"/>
</dbReference>
<organism evidence="7 8">
    <name type="scientific">Blastococcus aggregatus</name>
    <dbReference type="NCBI Taxonomy" id="38502"/>
    <lineage>
        <taxon>Bacteria</taxon>
        <taxon>Bacillati</taxon>
        <taxon>Actinomycetota</taxon>
        <taxon>Actinomycetes</taxon>
        <taxon>Geodermatophilales</taxon>
        <taxon>Geodermatophilaceae</taxon>
        <taxon>Blastococcus</taxon>
    </lineage>
</organism>
<evidence type="ECO:0000256" key="4">
    <source>
        <dbReference type="ARBA" id="ARBA00023136"/>
    </source>
</evidence>
<feature type="transmembrane region" description="Helical" evidence="6">
    <location>
        <begin position="128"/>
        <end position="155"/>
    </location>
</feature>
<evidence type="ECO:0000256" key="2">
    <source>
        <dbReference type="ARBA" id="ARBA00022692"/>
    </source>
</evidence>
<keyword evidence="4 6" id="KW-0472">Membrane</keyword>
<feature type="transmembrane region" description="Helical" evidence="6">
    <location>
        <begin position="175"/>
        <end position="196"/>
    </location>
</feature>
<proteinExistence type="predicted"/>
<evidence type="ECO:0000256" key="6">
    <source>
        <dbReference type="SAM" id="Phobius"/>
    </source>
</evidence>
<evidence type="ECO:0000256" key="5">
    <source>
        <dbReference type="SAM" id="MobiDB-lite"/>
    </source>
</evidence>